<dbReference type="RefSeq" id="WP_284313212.1">
    <property type="nucleotide sequence ID" value="NZ_BSPC01000027.1"/>
</dbReference>
<evidence type="ECO:0000313" key="2">
    <source>
        <dbReference type="EMBL" id="GLS20116.1"/>
    </source>
</evidence>
<dbReference type="Proteomes" id="UP001156882">
    <property type="component" value="Unassembled WGS sequence"/>
</dbReference>
<accession>A0ABQ6CIN8</accession>
<sequence length="142" mass="15543">MSKSESQLRSFVERVETIEEEIKTSNKSKLQIYQEAKGAGYNIKALKKIISERRMDPAKREEESTLIQSARCGRGVRLAAKLYGRKKHEARGLTGLACLVESARGGGTPLASRRSPLDAGKAGARGVLQVRPPASPCAWQFS</sequence>
<name>A0ABQ6CIN8_9HYPH</name>
<keyword evidence="3" id="KW-1185">Reference proteome</keyword>
<dbReference type="InterPro" id="IPR046367">
    <property type="entry name" value="GapR-like_DNA-bd"/>
</dbReference>
<dbReference type="EMBL" id="BSPC01000027">
    <property type="protein sequence ID" value="GLS20116.1"/>
    <property type="molecule type" value="Genomic_DNA"/>
</dbReference>
<dbReference type="Pfam" id="PF10073">
    <property type="entry name" value="GapR_DNA-bd"/>
    <property type="match status" value="1"/>
</dbReference>
<protein>
    <recommendedName>
        <fullName evidence="1">GapR-like DNA-binding domain-containing protein</fullName>
    </recommendedName>
</protein>
<organism evidence="2 3">
    <name type="scientific">Labrys miyagiensis</name>
    <dbReference type="NCBI Taxonomy" id="346912"/>
    <lineage>
        <taxon>Bacteria</taxon>
        <taxon>Pseudomonadati</taxon>
        <taxon>Pseudomonadota</taxon>
        <taxon>Alphaproteobacteria</taxon>
        <taxon>Hyphomicrobiales</taxon>
        <taxon>Xanthobacteraceae</taxon>
        <taxon>Labrys</taxon>
    </lineage>
</organism>
<evidence type="ECO:0000313" key="3">
    <source>
        <dbReference type="Proteomes" id="UP001156882"/>
    </source>
</evidence>
<gene>
    <name evidence="2" type="ORF">GCM10007874_31330</name>
</gene>
<feature type="domain" description="GapR-like DNA-binding" evidence="1">
    <location>
        <begin position="5"/>
        <end position="68"/>
    </location>
</feature>
<reference evidence="3" key="1">
    <citation type="journal article" date="2019" name="Int. J. Syst. Evol. Microbiol.">
        <title>The Global Catalogue of Microorganisms (GCM) 10K type strain sequencing project: providing services to taxonomists for standard genome sequencing and annotation.</title>
        <authorList>
            <consortium name="The Broad Institute Genomics Platform"/>
            <consortium name="The Broad Institute Genome Sequencing Center for Infectious Disease"/>
            <person name="Wu L."/>
            <person name="Ma J."/>
        </authorList>
    </citation>
    <scope>NUCLEOTIDE SEQUENCE [LARGE SCALE GENOMIC DNA]</scope>
    <source>
        <strain evidence="3">NBRC 101365</strain>
    </source>
</reference>
<evidence type="ECO:0000259" key="1">
    <source>
        <dbReference type="Pfam" id="PF10073"/>
    </source>
</evidence>
<proteinExistence type="predicted"/>
<comment type="caution">
    <text evidence="2">The sequence shown here is derived from an EMBL/GenBank/DDBJ whole genome shotgun (WGS) entry which is preliminary data.</text>
</comment>